<comment type="caution">
    <text evidence="8">The sequence shown here is derived from an EMBL/GenBank/DDBJ whole genome shotgun (WGS) entry which is preliminary data.</text>
</comment>
<gene>
    <name evidence="8" type="ORF">cand_034800</name>
</gene>
<sequence>MDEILTKSLEDILSSRSISTRVKQRICWQKLCEHVSQNWADFDTPLTKLLYILCTSGYANFKCESLLHNNDNPYYKEESVLVEWSELKMNYDEESPKLNRESRSVENLEVLNCIEEIFMSESKLLKNLRQRCKISELEELFQSQEPNLYHYVLRQNKNNGNSCKNNIMKLANSGFSTGLKELAKSNPDSKLLLTNKKDLHDETNKENCNNSEVEEFLKLLNGRVKSEYIEWVLSIRIRPKSLISENDVIGLQEVKKMLRDKIINPIQRPDLHIGLHSAPRGILLFGPPGTGKTMLAKWIANECKATFFDVSPGNIMSKFYGETENIIKALFLIAEFSSPSIIFIDEIDSIFSKRREKDDDNNIRIKNQFLQMIDGVQSDISKIVVVIGATNRPDMLDDAALRRLSKRVLIPLPCIQSRIGQIRYLLNSSTYNGCKLDDDQLATIGNFTDGWNGSDIKNLCVKAAEFSYDETIEKYGDINLVPDVKSFRSISIHDFDKALKLVKPSYSNSKGTLNFQEWSDMFGVI</sequence>
<dbReference type="InterPro" id="IPR003960">
    <property type="entry name" value="ATPase_AAA_CS"/>
</dbReference>
<dbReference type="AlphaFoldDB" id="A0A1J4MVZ9"/>
<keyword evidence="5 6" id="KW-0067">ATP-binding</keyword>
<dbReference type="RefSeq" id="XP_067070101.1">
    <property type="nucleotide sequence ID" value="XM_067213706.1"/>
</dbReference>
<dbReference type="PANTHER" id="PTHR23074:SF17">
    <property type="entry name" value="FIDGETIN-LIKE PROTEIN 1"/>
    <property type="match status" value="1"/>
</dbReference>
<accession>A0A1J4MVZ9</accession>
<dbReference type="Gene3D" id="3.40.50.300">
    <property type="entry name" value="P-loop containing nucleotide triphosphate hydrolases"/>
    <property type="match status" value="1"/>
</dbReference>
<comment type="similarity">
    <text evidence="2 6">Belongs to the AAA ATPase family.</text>
</comment>
<evidence type="ECO:0000256" key="3">
    <source>
        <dbReference type="ARBA" id="ARBA00022490"/>
    </source>
</evidence>
<reference evidence="8 9" key="1">
    <citation type="submission" date="2016-10" db="EMBL/GenBank/DDBJ databases">
        <title>Reductive evolution of mitochondrial metabolism and differential evolution of invasion-related proteins in Cryptosporidium.</title>
        <authorList>
            <person name="Liu S."/>
            <person name="Roellig D.M."/>
            <person name="Guo Y."/>
            <person name="Li N."/>
            <person name="Frace M.A."/>
            <person name="Tang K."/>
            <person name="Zhang L."/>
            <person name="Feng Y."/>
            <person name="Xiao L."/>
        </authorList>
    </citation>
    <scope>NUCLEOTIDE SEQUENCE [LARGE SCALE GENOMIC DNA]</scope>
    <source>
        <strain evidence="8">30847</strain>
    </source>
</reference>
<protein>
    <submittedName>
        <fullName evidence="8">AAA family protein</fullName>
    </submittedName>
</protein>
<dbReference type="GO" id="GO:0005737">
    <property type="term" value="C:cytoplasm"/>
    <property type="evidence" value="ECO:0007669"/>
    <property type="project" value="UniProtKB-SubCell"/>
</dbReference>
<feature type="domain" description="AAA+ ATPase" evidence="7">
    <location>
        <begin position="278"/>
        <end position="414"/>
    </location>
</feature>
<dbReference type="Gene3D" id="1.10.8.60">
    <property type="match status" value="1"/>
</dbReference>
<dbReference type="GO" id="GO:0005524">
    <property type="term" value="F:ATP binding"/>
    <property type="evidence" value="ECO:0007669"/>
    <property type="project" value="UniProtKB-KW"/>
</dbReference>
<evidence type="ECO:0000259" key="7">
    <source>
        <dbReference type="SMART" id="SM00382"/>
    </source>
</evidence>
<dbReference type="PANTHER" id="PTHR23074">
    <property type="entry name" value="AAA DOMAIN-CONTAINING"/>
    <property type="match status" value="1"/>
</dbReference>
<dbReference type="InterPro" id="IPR003593">
    <property type="entry name" value="AAA+_ATPase"/>
</dbReference>
<evidence type="ECO:0000256" key="6">
    <source>
        <dbReference type="RuleBase" id="RU003651"/>
    </source>
</evidence>
<dbReference type="SUPFAM" id="SSF52540">
    <property type="entry name" value="P-loop containing nucleoside triphosphate hydrolases"/>
    <property type="match status" value="1"/>
</dbReference>
<name>A0A1J4MVZ9_9CRYT</name>
<dbReference type="GO" id="GO:0016887">
    <property type="term" value="F:ATP hydrolysis activity"/>
    <property type="evidence" value="ECO:0007669"/>
    <property type="project" value="InterPro"/>
</dbReference>
<proteinExistence type="inferred from homology"/>
<dbReference type="SMART" id="SM00382">
    <property type="entry name" value="AAA"/>
    <property type="match status" value="1"/>
</dbReference>
<dbReference type="Pfam" id="PF00004">
    <property type="entry name" value="AAA"/>
    <property type="match status" value="1"/>
</dbReference>
<dbReference type="InterPro" id="IPR050304">
    <property type="entry name" value="MT-severing_AAA_ATPase"/>
</dbReference>
<keyword evidence="4 6" id="KW-0547">Nucleotide-binding</keyword>
<evidence type="ECO:0000256" key="1">
    <source>
        <dbReference type="ARBA" id="ARBA00004496"/>
    </source>
</evidence>
<comment type="subcellular location">
    <subcellularLocation>
        <location evidence="1">Cytoplasm</location>
    </subcellularLocation>
</comment>
<evidence type="ECO:0000256" key="2">
    <source>
        <dbReference type="ARBA" id="ARBA00006914"/>
    </source>
</evidence>
<dbReference type="VEuPathDB" id="CryptoDB:cand_034800"/>
<dbReference type="EMBL" id="LRBS01000003">
    <property type="protein sequence ID" value="OII78255.1"/>
    <property type="molecule type" value="Genomic_DNA"/>
</dbReference>
<evidence type="ECO:0000256" key="5">
    <source>
        <dbReference type="ARBA" id="ARBA00022840"/>
    </source>
</evidence>
<evidence type="ECO:0000313" key="8">
    <source>
        <dbReference type="EMBL" id="OII78255.1"/>
    </source>
</evidence>
<dbReference type="InterPro" id="IPR027417">
    <property type="entry name" value="P-loop_NTPase"/>
</dbReference>
<dbReference type="FunFam" id="3.40.50.300:FF:001054">
    <property type="entry name" value="ATPase, AAA family, putative"/>
    <property type="match status" value="1"/>
</dbReference>
<keyword evidence="9" id="KW-1185">Reference proteome</keyword>
<dbReference type="InterPro" id="IPR003959">
    <property type="entry name" value="ATPase_AAA_core"/>
</dbReference>
<dbReference type="Proteomes" id="UP000186804">
    <property type="component" value="Unassembled WGS sequence"/>
</dbReference>
<dbReference type="PROSITE" id="PS00674">
    <property type="entry name" value="AAA"/>
    <property type="match status" value="1"/>
</dbReference>
<dbReference type="OrthoDB" id="10251136at2759"/>
<dbReference type="GeneID" id="92367664"/>
<evidence type="ECO:0000313" key="9">
    <source>
        <dbReference type="Proteomes" id="UP000186804"/>
    </source>
</evidence>
<evidence type="ECO:0000256" key="4">
    <source>
        <dbReference type="ARBA" id="ARBA00022741"/>
    </source>
</evidence>
<keyword evidence="3" id="KW-0963">Cytoplasm</keyword>
<organism evidence="8 9">
    <name type="scientific">Cryptosporidium andersoni</name>
    <dbReference type="NCBI Taxonomy" id="117008"/>
    <lineage>
        <taxon>Eukaryota</taxon>
        <taxon>Sar</taxon>
        <taxon>Alveolata</taxon>
        <taxon>Apicomplexa</taxon>
        <taxon>Conoidasida</taxon>
        <taxon>Coccidia</taxon>
        <taxon>Eucoccidiorida</taxon>
        <taxon>Eimeriorina</taxon>
        <taxon>Cryptosporidiidae</taxon>
        <taxon>Cryptosporidium</taxon>
    </lineage>
</organism>